<gene>
    <name evidence="2" type="ORF">EVAR_21179_1</name>
</gene>
<keyword evidence="3" id="KW-1185">Reference proteome</keyword>
<sequence length="104" mass="11587">MWTLFECHGGVSWVRSLCDCTGPPRPPLALLVRQNSPASAQRHLNNFNSHRQQSRTVEKPYNLIKIIAFRALWGGSAAHPEAAGAGGRVTRRHRNRLPETGPRP</sequence>
<name>A0A4C1UNZ1_EUMVA</name>
<feature type="region of interest" description="Disordered" evidence="1">
    <location>
        <begin position="78"/>
        <end position="104"/>
    </location>
</feature>
<dbReference type="EMBL" id="BGZK01000202">
    <property type="protein sequence ID" value="GBP28059.1"/>
    <property type="molecule type" value="Genomic_DNA"/>
</dbReference>
<dbReference type="AlphaFoldDB" id="A0A4C1UNZ1"/>
<evidence type="ECO:0000313" key="3">
    <source>
        <dbReference type="Proteomes" id="UP000299102"/>
    </source>
</evidence>
<comment type="caution">
    <text evidence="2">The sequence shown here is derived from an EMBL/GenBank/DDBJ whole genome shotgun (WGS) entry which is preliminary data.</text>
</comment>
<evidence type="ECO:0000256" key="1">
    <source>
        <dbReference type="SAM" id="MobiDB-lite"/>
    </source>
</evidence>
<organism evidence="2 3">
    <name type="scientific">Eumeta variegata</name>
    <name type="common">Bagworm moth</name>
    <name type="synonym">Eumeta japonica</name>
    <dbReference type="NCBI Taxonomy" id="151549"/>
    <lineage>
        <taxon>Eukaryota</taxon>
        <taxon>Metazoa</taxon>
        <taxon>Ecdysozoa</taxon>
        <taxon>Arthropoda</taxon>
        <taxon>Hexapoda</taxon>
        <taxon>Insecta</taxon>
        <taxon>Pterygota</taxon>
        <taxon>Neoptera</taxon>
        <taxon>Endopterygota</taxon>
        <taxon>Lepidoptera</taxon>
        <taxon>Glossata</taxon>
        <taxon>Ditrysia</taxon>
        <taxon>Tineoidea</taxon>
        <taxon>Psychidae</taxon>
        <taxon>Oiketicinae</taxon>
        <taxon>Eumeta</taxon>
    </lineage>
</organism>
<protein>
    <submittedName>
        <fullName evidence="2">Uncharacterized protein</fullName>
    </submittedName>
</protein>
<reference evidence="2 3" key="1">
    <citation type="journal article" date="2019" name="Commun. Biol.">
        <title>The bagworm genome reveals a unique fibroin gene that provides high tensile strength.</title>
        <authorList>
            <person name="Kono N."/>
            <person name="Nakamura H."/>
            <person name="Ohtoshi R."/>
            <person name="Tomita M."/>
            <person name="Numata K."/>
            <person name="Arakawa K."/>
        </authorList>
    </citation>
    <scope>NUCLEOTIDE SEQUENCE [LARGE SCALE GENOMIC DNA]</scope>
</reference>
<evidence type="ECO:0000313" key="2">
    <source>
        <dbReference type="EMBL" id="GBP28059.1"/>
    </source>
</evidence>
<accession>A0A4C1UNZ1</accession>
<dbReference type="Proteomes" id="UP000299102">
    <property type="component" value="Unassembled WGS sequence"/>
</dbReference>
<proteinExistence type="predicted"/>